<dbReference type="PIRSF" id="PIRSF006769">
    <property type="entry name" value="RibD"/>
    <property type="match status" value="1"/>
</dbReference>
<name>A0ABY1IEU4_9ACTO</name>
<evidence type="ECO:0000256" key="1">
    <source>
        <dbReference type="ARBA" id="ARBA00002151"/>
    </source>
</evidence>
<feature type="region of interest" description="Disordered" evidence="15">
    <location>
        <begin position="220"/>
        <end position="241"/>
    </location>
</feature>
<evidence type="ECO:0000256" key="11">
    <source>
        <dbReference type="ARBA" id="ARBA00023268"/>
    </source>
</evidence>
<keyword evidence="8 14" id="KW-0862">Zinc</keyword>
<keyword evidence="6 14" id="KW-0686">Riboflavin biosynthesis</keyword>
<keyword evidence="18" id="KW-1185">Reference proteome</keyword>
<dbReference type="InterPro" id="IPR050765">
    <property type="entry name" value="Riboflavin_Biosynth_HTPR"/>
</dbReference>
<evidence type="ECO:0000256" key="5">
    <source>
        <dbReference type="ARBA" id="ARBA00007417"/>
    </source>
</evidence>
<evidence type="ECO:0000256" key="13">
    <source>
        <dbReference type="ARBA" id="ARBA00049886"/>
    </source>
</evidence>
<evidence type="ECO:0000313" key="18">
    <source>
        <dbReference type="Proteomes" id="UP000184390"/>
    </source>
</evidence>
<evidence type="ECO:0000256" key="3">
    <source>
        <dbReference type="ARBA" id="ARBA00004910"/>
    </source>
</evidence>
<evidence type="ECO:0000256" key="7">
    <source>
        <dbReference type="ARBA" id="ARBA00022723"/>
    </source>
</evidence>
<sequence>MRGESQREPAWTRAESEAMSAALEAARQGPRGANPLVGAAILIDDRLIAVGHHRGAGTPHAEVDAIETARRAGADLSRAELLVTLEPCGHTGRTPPCAQAVIDAGIPRVIHAIDDPNPTAAGGAAALRAAGVEVRSGLLAEEAAVLNARWLECARAHRPFVTAKTAMTLDGRIAAADGTSQWITGPAARASGHDLRARADAILVGTGTLAADNPRLTARVGAAPDPADDSPSSVAPASPHQPLRCVMGLRPVPPDAALRADDHWLHLPTRDPREALAALAALAEHGAGHVLIEGGATVLTAFLAADLVDELVVHIAPLLLGSGRGAIGDLGITTLAEARRFRPDSPPALLGDDLVIRYAASPRAH</sequence>
<accession>A0ABY1IEU4</accession>
<dbReference type="PROSITE" id="PS00903">
    <property type="entry name" value="CYT_DCMP_DEAMINASES_1"/>
    <property type="match status" value="1"/>
</dbReference>
<evidence type="ECO:0000313" key="17">
    <source>
        <dbReference type="EMBL" id="SHJ07379.1"/>
    </source>
</evidence>
<dbReference type="SUPFAM" id="SSF53927">
    <property type="entry name" value="Cytidine deaminase-like"/>
    <property type="match status" value="1"/>
</dbReference>
<dbReference type="PANTHER" id="PTHR38011">
    <property type="entry name" value="DIHYDROFOLATE REDUCTASE FAMILY PROTEIN (AFU_ORTHOLOGUE AFUA_8G06820)"/>
    <property type="match status" value="1"/>
</dbReference>
<evidence type="ECO:0000256" key="14">
    <source>
        <dbReference type="PIRNR" id="PIRNR006769"/>
    </source>
</evidence>
<evidence type="ECO:0000256" key="2">
    <source>
        <dbReference type="ARBA" id="ARBA00004882"/>
    </source>
</evidence>
<organism evidence="17 18">
    <name type="scientific">Actinomyces denticolens</name>
    <dbReference type="NCBI Taxonomy" id="52767"/>
    <lineage>
        <taxon>Bacteria</taxon>
        <taxon>Bacillati</taxon>
        <taxon>Actinomycetota</taxon>
        <taxon>Actinomycetes</taxon>
        <taxon>Actinomycetales</taxon>
        <taxon>Actinomycetaceae</taxon>
        <taxon>Actinomyces</taxon>
    </lineage>
</organism>
<comment type="similarity">
    <text evidence="5 14">In the C-terminal section; belongs to the HTP reductase family.</text>
</comment>
<dbReference type="EC" id="3.5.4.26" evidence="14"/>
<dbReference type="SUPFAM" id="SSF53597">
    <property type="entry name" value="Dihydrofolate reductase-like"/>
    <property type="match status" value="1"/>
</dbReference>
<dbReference type="PANTHER" id="PTHR38011:SF7">
    <property type="entry name" value="2,5-DIAMINO-6-RIBOSYLAMINO-4(3H)-PYRIMIDINONE 5'-PHOSPHATE REDUCTASE"/>
    <property type="match status" value="1"/>
</dbReference>
<evidence type="ECO:0000256" key="10">
    <source>
        <dbReference type="ARBA" id="ARBA00023002"/>
    </source>
</evidence>
<comment type="cofactor">
    <cofactor evidence="14">
        <name>Zn(2+)</name>
        <dbReference type="ChEBI" id="CHEBI:29105"/>
    </cofactor>
    <text evidence="14">Binds 1 zinc ion.</text>
</comment>
<dbReference type="Pfam" id="PF01872">
    <property type="entry name" value="RibD_C"/>
    <property type="match status" value="1"/>
</dbReference>
<comment type="pathway">
    <text evidence="2 14">Cofactor biosynthesis; riboflavin biosynthesis; 5-amino-6-(D-ribitylamino)uracil from GTP: step 2/4.</text>
</comment>
<keyword evidence="10 14" id="KW-0560">Oxidoreductase</keyword>
<keyword evidence="14" id="KW-0378">Hydrolase</keyword>
<comment type="similarity">
    <text evidence="4 14">In the N-terminal section; belongs to the cytidine and deoxycytidylate deaminase family.</text>
</comment>
<dbReference type="PROSITE" id="PS51747">
    <property type="entry name" value="CYT_DCMP_DEAMINASES_2"/>
    <property type="match status" value="1"/>
</dbReference>
<keyword evidence="9 14" id="KW-0521">NADP</keyword>
<dbReference type="InterPro" id="IPR024072">
    <property type="entry name" value="DHFR-like_dom_sf"/>
</dbReference>
<dbReference type="Gene3D" id="3.40.140.10">
    <property type="entry name" value="Cytidine Deaminase, domain 2"/>
    <property type="match status" value="1"/>
</dbReference>
<reference evidence="17 18" key="1">
    <citation type="submission" date="2016-11" db="EMBL/GenBank/DDBJ databases">
        <authorList>
            <person name="Varghese N."/>
            <person name="Submissions S."/>
        </authorList>
    </citation>
    <scope>NUCLEOTIDE SEQUENCE [LARGE SCALE GENOMIC DNA]</scope>
    <source>
        <strain evidence="17 18">PA</strain>
    </source>
</reference>
<comment type="pathway">
    <text evidence="3 14">Cofactor biosynthesis; riboflavin biosynthesis; 5-amino-6-(D-ribitylamino)uracil from GTP: step 3/4.</text>
</comment>
<feature type="domain" description="CMP/dCMP-type deaminase" evidence="16">
    <location>
        <begin position="13"/>
        <end position="135"/>
    </location>
</feature>
<dbReference type="EC" id="1.1.1.193" evidence="14"/>
<evidence type="ECO:0000256" key="15">
    <source>
        <dbReference type="SAM" id="MobiDB-lite"/>
    </source>
</evidence>
<evidence type="ECO:0000256" key="6">
    <source>
        <dbReference type="ARBA" id="ARBA00022619"/>
    </source>
</evidence>
<keyword evidence="11" id="KW-0511">Multifunctional enzyme</keyword>
<dbReference type="Gene3D" id="3.40.430.10">
    <property type="entry name" value="Dihydrofolate Reductase, subunit A"/>
    <property type="match status" value="1"/>
</dbReference>
<protein>
    <recommendedName>
        <fullName evidence="14">Riboflavin biosynthesis protein RibD</fullName>
    </recommendedName>
    <domain>
        <recommendedName>
            <fullName evidence="14">Diaminohydroxyphosphoribosylaminopyrimidine deaminase</fullName>
            <shortName evidence="14">DRAP deaminase</shortName>
            <ecNumber evidence="14">3.5.4.26</ecNumber>
        </recommendedName>
        <alternativeName>
            <fullName evidence="14">Riboflavin-specific deaminase</fullName>
        </alternativeName>
    </domain>
    <domain>
        <recommendedName>
            <fullName evidence="14">5-amino-6-(5-phosphoribosylamino)uracil reductase</fullName>
            <ecNumber evidence="14">1.1.1.193</ecNumber>
        </recommendedName>
        <alternativeName>
            <fullName evidence="14">HTP reductase</fullName>
        </alternativeName>
    </domain>
</protein>
<gene>
    <name evidence="17" type="ORF">SAMN05216246_11041</name>
</gene>
<dbReference type="InterPro" id="IPR002734">
    <property type="entry name" value="RibDG_C"/>
</dbReference>
<dbReference type="NCBIfam" id="TIGR00326">
    <property type="entry name" value="eubact_ribD"/>
    <property type="match status" value="1"/>
</dbReference>
<dbReference type="InterPro" id="IPR004794">
    <property type="entry name" value="Eubact_RibD"/>
</dbReference>
<dbReference type="Pfam" id="PF00383">
    <property type="entry name" value="dCMP_cyt_deam_1"/>
    <property type="match status" value="1"/>
</dbReference>
<evidence type="ECO:0000256" key="12">
    <source>
        <dbReference type="ARBA" id="ARBA00049861"/>
    </source>
</evidence>
<comment type="function">
    <text evidence="1 14">Converts 2,5-diamino-6-(ribosylamino)-4(3h)-pyrimidinone 5'-phosphate into 5-amino-6-(ribosylamino)-2,4(1h,3h)-pyrimidinedione 5'-phosphate.</text>
</comment>
<dbReference type="InterPro" id="IPR016193">
    <property type="entry name" value="Cytidine_deaminase-like"/>
</dbReference>
<evidence type="ECO:0000259" key="16">
    <source>
        <dbReference type="PROSITE" id="PS51747"/>
    </source>
</evidence>
<comment type="catalytic activity">
    <reaction evidence="12 14">
        <text>5-amino-6-(5-phospho-D-ribitylamino)uracil + NADP(+) = 5-amino-6-(5-phospho-D-ribosylamino)uracil + NADPH + H(+)</text>
        <dbReference type="Rhea" id="RHEA:17845"/>
        <dbReference type="ChEBI" id="CHEBI:15378"/>
        <dbReference type="ChEBI" id="CHEBI:57783"/>
        <dbReference type="ChEBI" id="CHEBI:58349"/>
        <dbReference type="ChEBI" id="CHEBI:58421"/>
        <dbReference type="ChEBI" id="CHEBI:58453"/>
        <dbReference type="EC" id="1.1.1.193"/>
    </reaction>
</comment>
<keyword evidence="7 14" id="KW-0479">Metal-binding</keyword>
<dbReference type="RefSeq" id="WP_073453583.1">
    <property type="nucleotide sequence ID" value="NZ_FQYL01000010.1"/>
</dbReference>
<proteinExistence type="inferred from homology"/>
<dbReference type="InterPro" id="IPR016192">
    <property type="entry name" value="APOBEC/CMP_deaminase_Zn-bd"/>
</dbReference>
<comment type="caution">
    <text evidence="17">The sequence shown here is derived from an EMBL/GenBank/DDBJ whole genome shotgun (WGS) entry which is preliminary data.</text>
</comment>
<evidence type="ECO:0000256" key="4">
    <source>
        <dbReference type="ARBA" id="ARBA00005259"/>
    </source>
</evidence>
<feature type="compositionally biased region" description="Low complexity" evidence="15">
    <location>
        <begin position="222"/>
        <end position="238"/>
    </location>
</feature>
<dbReference type="InterPro" id="IPR002125">
    <property type="entry name" value="CMP_dCMP_dom"/>
</dbReference>
<comment type="catalytic activity">
    <reaction evidence="13 14">
        <text>2,5-diamino-6-hydroxy-4-(5-phosphoribosylamino)-pyrimidine + H2O + H(+) = 5-amino-6-(5-phospho-D-ribosylamino)uracil + NH4(+)</text>
        <dbReference type="Rhea" id="RHEA:21868"/>
        <dbReference type="ChEBI" id="CHEBI:15377"/>
        <dbReference type="ChEBI" id="CHEBI:15378"/>
        <dbReference type="ChEBI" id="CHEBI:28938"/>
        <dbReference type="ChEBI" id="CHEBI:58453"/>
        <dbReference type="ChEBI" id="CHEBI:58614"/>
        <dbReference type="EC" id="3.5.4.26"/>
    </reaction>
</comment>
<evidence type="ECO:0000256" key="8">
    <source>
        <dbReference type="ARBA" id="ARBA00022833"/>
    </source>
</evidence>
<evidence type="ECO:0000256" key="9">
    <source>
        <dbReference type="ARBA" id="ARBA00022857"/>
    </source>
</evidence>
<dbReference type="Proteomes" id="UP000184390">
    <property type="component" value="Unassembled WGS sequence"/>
</dbReference>
<dbReference type="EMBL" id="FQYL01000010">
    <property type="protein sequence ID" value="SHJ07379.1"/>
    <property type="molecule type" value="Genomic_DNA"/>
</dbReference>